<accession>A0A3N4PPD1</accession>
<dbReference type="SUPFAM" id="SSF56935">
    <property type="entry name" value="Porins"/>
    <property type="match status" value="1"/>
</dbReference>
<name>A0A3N4PPD1_9BACT</name>
<reference evidence="6 7" key="1">
    <citation type="submission" date="2018-11" db="EMBL/GenBank/DDBJ databases">
        <title>Chitinophaga lutea sp.nov., isolate from arsenic contaminated soil.</title>
        <authorList>
            <person name="Zong Y."/>
        </authorList>
    </citation>
    <scope>NUCLEOTIDE SEQUENCE [LARGE SCALE GENOMIC DNA]</scope>
    <source>
        <strain evidence="6 7">ZY74</strain>
    </source>
</reference>
<evidence type="ECO:0000313" key="7">
    <source>
        <dbReference type="Proteomes" id="UP000278351"/>
    </source>
</evidence>
<keyword evidence="2" id="KW-0472">Membrane</keyword>
<feature type="domain" description="Outer membrane protein beta-barrel" evidence="5">
    <location>
        <begin position="292"/>
        <end position="691"/>
    </location>
</feature>
<dbReference type="InterPro" id="IPR036942">
    <property type="entry name" value="Beta-barrel_TonB_sf"/>
</dbReference>
<evidence type="ECO:0000256" key="2">
    <source>
        <dbReference type="ARBA" id="ARBA00023136"/>
    </source>
</evidence>
<proteinExistence type="predicted"/>
<sequence>MTYMQTLRTSLFTAIVTLSAFAAGAQEKKDTVKQLKTVDVTASAPPITMQGGTMVMNVGKTATAAGSNAWEVLQKAPGVVVDNTNNVQLNGKSVTVYIDGRPARVSGDDLKNMLAATPGGNIDKIELMSNPSTKYDAQGAAIINIKMLKPKDFGTNGSVTVSGGFGRYPRTTEGFTLNHRSRGVNLYGGYDYMHSKQYTNTVTDRIFPGAYRMQDNDYNRENRNSHNVKAGADIDISKTTSAGVLVKGLFSSRGRNGDNHTALADSNFVQTANGSLSIVNPSVNAYFKTGSEKRKNELTVNADYFSYDKDWDDAFASQYFSKTNQPVGDAGFLRNQSNSSIQLYSLSADYTQTFKFAKLEAGLKTTYTETDNKLDWQNLNGGKWENDPGKSNHFIYRENINAAYVGLSKTVKKYTFNAVLRAEHTNAKGNSLTMNQRFTRDYVQLFPSASVSYMKDMKNQFSLSYRRSINRFGFDIVNPFITYNSAYSYRQGNPDIKPMLMQSVEANWSHKYQLFTTIGYTRIKDNLSIVVRQDPATKIMVQSFENQSNMNVGSATVVWTKPVTPWFRTTITAMGLYLNINTLLDGVQYKKDNITLMLNTQNAITLPKGFTAEVSGAFQSPITMGYASLRSMGYVDLGLRKTIMKGNGSLKLGVNDVFNSRQFRFDVVYGSVNNQSKHEMDTRVVNLTFNYKFGNKNVKQNKARKNTIEAEAGRTATQSM</sequence>
<dbReference type="EMBL" id="RPDH01000003">
    <property type="protein sequence ID" value="RPE05620.1"/>
    <property type="molecule type" value="Genomic_DNA"/>
</dbReference>
<evidence type="ECO:0000256" key="4">
    <source>
        <dbReference type="SAM" id="SignalP"/>
    </source>
</evidence>
<dbReference type="InterPro" id="IPR041700">
    <property type="entry name" value="OMP_b-brl_3"/>
</dbReference>
<evidence type="ECO:0000259" key="5">
    <source>
        <dbReference type="Pfam" id="PF14905"/>
    </source>
</evidence>
<protein>
    <recommendedName>
        <fullName evidence="5">Outer membrane protein beta-barrel domain-containing protein</fullName>
    </recommendedName>
</protein>
<organism evidence="6 7">
    <name type="scientific">Chitinophaga lutea</name>
    <dbReference type="NCBI Taxonomy" id="2488634"/>
    <lineage>
        <taxon>Bacteria</taxon>
        <taxon>Pseudomonadati</taxon>
        <taxon>Bacteroidota</taxon>
        <taxon>Chitinophagia</taxon>
        <taxon>Chitinophagales</taxon>
        <taxon>Chitinophagaceae</taxon>
        <taxon>Chitinophaga</taxon>
    </lineage>
</organism>
<dbReference type="Pfam" id="PF14905">
    <property type="entry name" value="OMP_b-brl_3"/>
    <property type="match status" value="1"/>
</dbReference>
<dbReference type="Gene3D" id="2.40.170.20">
    <property type="entry name" value="TonB-dependent receptor, beta-barrel domain"/>
    <property type="match status" value="1"/>
</dbReference>
<dbReference type="Proteomes" id="UP000278351">
    <property type="component" value="Unassembled WGS sequence"/>
</dbReference>
<dbReference type="GO" id="GO:0009279">
    <property type="term" value="C:cell outer membrane"/>
    <property type="evidence" value="ECO:0007669"/>
    <property type="project" value="UniProtKB-SubCell"/>
</dbReference>
<comment type="subcellular location">
    <subcellularLocation>
        <location evidence="1">Cell outer membrane</location>
    </subcellularLocation>
</comment>
<keyword evidence="7" id="KW-1185">Reference proteome</keyword>
<feature type="signal peptide" evidence="4">
    <location>
        <begin position="1"/>
        <end position="22"/>
    </location>
</feature>
<dbReference type="AlphaFoldDB" id="A0A3N4PPD1"/>
<keyword evidence="3" id="KW-0998">Cell outer membrane</keyword>
<evidence type="ECO:0000313" key="6">
    <source>
        <dbReference type="EMBL" id="RPE05620.1"/>
    </source>
</evidence>
<evidence type="ECO:0000256" key="1">
    <source>
        <dbReference type="ARBA" id="ARBA00004442"/>
    </source>
</evidence>
<gene>
    <name evidence="6" type="ORF">EGT74_24910</name>
</gene>
<keyword evidence="4" id="KW-0732">Signal</keyword>
<comment type="caution">
    <text evidence="6">The sequence shown here is derived from an EMBL/GenBank/DDBJ whole genome shotgun (WGS) entry which is preliminary data.</text>
</comment>
<feature type="chain" id="PRO_5017956170" description="Outer membrane protein beta-barrel domain-containing protein" evidence="4">
    <location>
        <begin position="23"/>
        <end position="720"/>
    </location>
</feature>
<evidence type="ECO:0000256" key="3">
    <source>
        <dbReference type="ARBA" id="ARBA00023237"/>
    </source>
</evidence>